<dbReference type="PROSITE" id="PS00560">
    <property type="entry name" value="CARBOXYPEPT_SER_HIS"/>
    <property type="match status" value="1"/>
</dbReference>
<keyword evidence="2 7" id="KW-0121">Carboxypeptidase</keyword>
<keyword evidence="3" id="KW-0645">Protease</keyword>
<keyword evidence="4" id="KW-0378">Hydrolase</keyword>
<evidence type="ECO:0000313" key="8">
    <source>
        <dbReference type="Proteomes" id="UP000308133"/>
    </source>
</evidence>
<dbReference type="InterPro" id="IPR001563">
    <property type="entry name" value="Peptidase_S10"/>
</dbReference>
<reference evidence="7 8" key="1">
    <citation type="submission" date="2018-02" db="EMBL/GenBank/DDBJ databases">
        <title>Draft genome sequences of Elsinoe sp., causing black scab on jojoba.</title>
        <authorList>
            <person name="Stodart B."/>
            <person name="Jeffress S."/>
            <person name="Ash G."/>
            <person name="Arun Chinnappa K."/>
        </authorList>
    </citation>
    <scope>NUCLEOTIDE SEQUENCE [LARGE SCALE GENOMIC DNA]</scope>
    <source>
        <strain evidence="7 8">Hillstone_2</strain>
    </source>
</reference>
<dbReference type="SUPFAM" id="SSF53474">
    <property type="entry name" value="alpha/beta-Hydrolases"/>
    <property type="match status" value="1"/>
</dbReference>
<dbReference type="InterPro" id="IPR029058">
    <property type="entry name" value="AB_hydrolase_fold"/>
</dbReference>
<keyword evidence="5" id="KW-0325">Glycoprotein</keyword>
<keyword evidence="6" id="KW-0732">Signal</keyword>
<evidence type="ECO:0000256" key="3">
    <source>
        <dbReference type="ARBA" id="ARBA00022670"/>
    </source>
</evidence>
<dbReference type="Pfam" id="PF00450">
    <property type="entry name" value="Peptidase_S10"/>
    <property type="match status" value="1"/>
</dbReference>
<comment type="similarity">
    <text evidence="1">Belongs to the peptidase S10 family.</text>
</comment>
<evidence type="ECO:0000256" key="1">
    <source>
        <dbReference type="ARBA" id="ARBA00009431"/>
    </source>
</evidence>
<gene>
    <name evidence="7" type="ORF">C1H76_2785</name>
</gene>
<sequence>MKATSSPAVLLLASSSIVASQFVQTPVDLTTKTGFAGVNVRYKQVPAGICELDPAVKSYSGYADIDQDSHIFWWFFEARNENPSAAPLTVWINGGPGSSSMIGLFQENGPCGIDATGTVVNNPYSWSNVSNMLFIDQPVGTGFSYSQAVSGYQSNDGDVVPLNGSCPGNVTTCGTYSVADIGVTPNSTAAAAPGFWKTLQGFMGAFPQYSRHGFHFSTESYGGHYGPVFNAYIEEQNEKIKTDRSLGREIKLKSVLIGNGWFDPLIQYAAYYNFTVFPGNTYDYVPFNQSVSEQMYEAMYGPGQCYDQTLACNTNGTNEQCSSADNFCYENVEAVLDNVANRDEYDIRELQPDPFPPSFYIDYLNTPTVQSAIGAFVNFSQSSGTVGNSFGSTGDDDREDGTIEDMRTLIADNITVVMYFGDADYNCNWLGGQAVAKEINAPGWGEAGFVNITTSDDTVHGQVKQSGAFSFVRVYDAGHEVPFYQPEIALAILTRAIAGKDLATGKHHVKPGSSYTTHGPFESNYREGNSTIQFNVLPVNATYNTTINGPNVN</sequence>
<dbReference type="GO" id="GO:0004185">
    <property type="term" value="F:serine-type carboxypeptidase activity"/>
    <property type="evidence" value="ECO:0007669"/>
    <property type="project" value="InterPro"/>
</dbReference>
<dbReference type="EMBL" id="PTQR01000035">
    <property type="protein sequence ID" value="TKX25008.1"/>
    <property type="molecule type" value="Genomic_DNA"/>
</dbReference>
<feature type="chain" id="PRO_5020234721" evidence="6">
    <location>
        <begin position="21"/>
        <end position="553"/>
    </location>
</feature>
<dbReference type="GO" id="GO:0006508">
    <property type="term" value="P:proteolysis"/>
    <property type="evidence" value="ECO:0007669"/>
    <property type="project" value="UniProtKB-KW"/>
</dbReference>
<proteinExistence type="inferred from homology"/>
<dbReference type="PANTHER" id="PTHR11802:SF64">
    <property type="entry name" value="CARBOXYPEPTIDASE"/>
    <property type="match status" value="1"/>
</dbReference>
<evidence type="ECO:0000256" key="6">
    <source>
        <dbReference type="SAM" id="SignalP"/>
    </source>
</evidence>
<evidence type="ECO:0000256" key="4">
    <source>
        <dbReference type="ARBA" id="ARBA00022801"/>
    </source>
</evidence>
<name>A0A4U7B1E5_9PEZI</name>
<dbReference type="PANTHER" id="PTHR11802">
    <property type="entry name" value="SERINE PROTEASE FAMILY S10 SERINE CARBOXYPEPTIDASE"/>
    <property type="match status" value="1"/>
</dbReference>
<dbReference type="PRINTS" id="PR00724">
    <property type="entry name" value="CRBOXYPTASEC"/>
</dbReference>
<dbReference type="Proteomes" id="UP000308133">
    <property type="component" value="Unassembled WGS sequence"/>
</dbReference>
<dbReference type="AlphaFoldDB" id="A0A4U7B1E5"/>
<feature type="signal peptide" evidence="6">
    <location>
        <begin position="1"/>
        <end position="20"/>
    </location>
</feature>
<protein>
    <submittedName>
        <fullName evidence="7">Serine carboxypeptidase-like protein 4</fullName>
    </submittedName>
</protein>
<dbReference type="InterPro" id="IPR033124">
    <property type="entry name" value="Ser_caboxypep_his_AS"/>
</dbReference>
<organism evidence="7 8">
    <name type="scientific">Elsinoe australis</name>
    <dbReference type="NCBI Taxonomy" id="40998"/>
    <lineage>
        <taxon>Eukaryota</taxon>
        <taxon>Fungi</taxon>
        <taxon>Dikarya</taxon>
        <taxon>Ascomycota</taxon>
        <taxon>Pezizomycotina</taxon>
        <taxon>Dothideomycetes</taxon>
        <taxon>Dothideomycetidae</taxon>
        <taxon>Myriangiales</taxon>
        <taxon>Elsinoaceae</taxon>
        <taxon>Elsinoe</taxon>
    </lineage>
</organism>
<dbReference type="GO" id="GO:0000324">
    <property type="term" value="C:fungal-type vacuole"/>
    <property type="evidence" value="ECO:0007669"/>
    <property type="project" value="TreeGrafter"/>
</dbReference>
<evidence type="ECO:0000256" key="5">
    <source>
        <dbReference type="ARBA" id="ARBA00023180"/>
    </source>
</evidence>
<dbReference type="Gene3D" id="3.40.50.1820">
    <property type="entry name" value="alpha/beta hydrolase"/>
    <property type="match status" value="1"/>
</dbReference>
<evidence type="ECO:0000256" key="2">
    <source>
        <dbReference type="ARBA" id="ARBA00022645"/>
    </source>
</evidence>
<accession>A0A4U7B1E5</accession>
<evidence type="ECO:0000313" key="7">
    <source>
        <dbReference type="EMBL" id="TKX25008.1"/>
    </source>
</evidence>
<comment type="caution">
    <text evidence="7">The sequence shown here is derived from an EMBL/GenBank/DDBJ whole genome shotgun (WGS) entry which is preliminary data.</text>
</comment>